<dbReference type="PANTHER" id="PTHR47635:SF2">
    <property type="entry name" value="LAMG-LIKE JELLYROLL FOLD DOMAIN-CONTAINING PROTEIN"/>
    <property type="match status" value="1"/>
</dbReference>
<dbReference type="SMART" id="SM00560">
    <property type="entry name" value="LamGL"/>
    <property type="match status" value="1"/>
</dbReference>
<dbReference type="EMBL" id="LSMT01000361">
    <property type="protein sequence ID" value="PFX19421.1"/>
    <property type="molecule type" value="Genomic_DNA"/>
</dbReference>
<dbReference type="Proteomes" id="UP000225706">
    <property type="component" value="Unassembled WGS sequence"/>
</dbReference>
<feature type="transmembrane region" description="Helical" evidence="4">
    <location>
        <begin position="41"/>
        <end position="62"/>
    </location>
</feature>
<dbReference type="OrthoDB" id="10050293at2759"/>
<keyword evidence="1" id="KW-0732">Signal</keyword>
<gene>
    <name evidence="6" type="ORF">AWC38_SpisGene16167</name>
</gene>
<accession>A0A2B4RP91</accession>
<comment type="caution">
    <text evidence="6">The sequence shown here is derived from an EMBL/GenBank/DDBJ whole genome shotgun (WGS) entry which is preliminary data.</text>
</comment>
<keyword evidence="4" id="KW-0472">Membrane</keyword>
<evidence type="ECO:0000313" key="6">
    <source>
        <dbReference type="EMBL" id="PFX19421.1"/>
    </source>
</evidence>
<feature type="compositionally biased region" description="Basic and acidic residues" evidence="3">
    <location>
        <begin position="319"/>
        <end position="337"/>
    </location>
</feature>
<feature type="region of interest" description="Disordered" evidence="3">
    <location>
        <begin position="122"/>
        <end position="176"/>
    </location>
</feature>
<feature type="transmembrane region" description="Helical" evidence="4">
    <location>
        <begin position="261"/>
        <end position="280"/>
    </location>
</feature>
<organism evidence="6 7">
    <name type="scientific">Stylophora pistillata</name>
    <name type="common">Smooth cauliflower coral</name>
    <dbReference type="NCBI Taxonomy" id="50429"/>
    <lineage>
        <taxon>Eukaryota</taxon>
        <taxon>Metazoa</taxon>
        <taxon>Cnidaria</taxon>
        <taxon>Anthozoa</taxon>
        <taxon>Hexacorallia</taxon>
        <taxon>Scleractinia</taxon>
        <taxon>Astrocoeniina</taxon>
        <taxon>Pocilloporidae</taxon>
        <taxon>Stylophora</taxon>
    </lineage>
</organism>
<dbReference type="SUPFAM" id="SSF49899">
    <property type="entry name" value="Concanavalin A-like lectins/glucanases"/>
    <property type="match status" value="1"/>
</dbReference>
<keyword evidence="4" id="KW-0812">Transmembrane</keyword>
<dbReference type="PANTHER" id="PTHR47635">
    <property type="entry name" value="CUB DOMAIN-CONTAINING PROTEIN"/>
    <property type="match status" value="1"/>
</dbReference>
<evidence type="ECO:0000256" key="1">
    <source>
        <dbReference type="ARBA" id="ARBA00022729"/>
    </source>
</evidence>
<sequence>MYDCLLAHAVCALYQHDHLNQKVFVAAAAAAAIVADDALFFSSPLSLSLLWSIVVAIVCLSVKVTDSDDVVILYGVCIYGFNGSHGEGFDIGYPNLDFSLYSPQLPANQNCEEKVISYPRSNRTASTMRKKSYPGSFRSLSSTSRLASPPASSPHSHRSINKTRPSNERTHAGNPATSTLRFHCFSYPGAPAMDRSEIFEIKGKSFKSDGCWRDNRDRAIEKLEGKHPLLKESDYRSRVNALMKCAEFPYRQGKAYCRRRFPFLVFLVFLVTVSTGMPHGKKHCNTIKKSNLLSFSRITTRMPYKHGDSPMPSTGSGKARSDHAAPPKTKEDERKFGEMSGKGGMKKKWSSYGNNKTSTEMPYNGEAFNWVQSHNENKFHSYTERKGKKGRKHFGTATLDGLDSLKGKKHAETILSGLKILQNKCGLFFLPYGKFTIIKGDVPEGVALLMSLSDRVSTRTGGRPRGFLSQSSHVGSLETVANAIPRRRKLGRGTGTKDTDNRNWEDLDISGVSFKGDDPEQLDGYLGNVGKVTYEKTGNKSDASRRRVVEKQPDSLLSHIAKLKDIYTRFYTDRANSQRYQQWMGPLKAKSVGAFNGKPVSIINGLRAVKITRRPLAKDVNKIVKTNVFPEPVALYPLNAKYEARDVIGGNIPGIINNVVPAAGPLNQSGNSLSFLGAPKSYIEFPHNGQLETNTSLTLLAWILPRHPGPIFNYKTNGWGVALWMSKPSNLFARFNSRGQKGAHKFLTVKSSHIIPNKWNFVGAIYHQNTGRASLWIDGKLEDAKLIGNITLATKYSVRMGARIGDERNFRGRISCLQVYDVALTPRQINNAKWKCRSLERVLKGKIKKNRPAETRDEHWD</sequence>
<evidence type="ECO:0000256" key="2">
    <source>
        <dbReference type="ARBA" id="ARBA00023157"/>
    </source>
</evidence>
<reference evidence="7" key="1">
    <citation type="journal article" date="2017" name="bioRxiv">
        <title>Comparative analysis of the genomes of Stylophora pistillata and Acropora digitifera provides evidence for extensive differences between species of corals.</title>
        <authorList>
            <person name="Voolstra C.R."/>
            <person name="Li Y."/>
            <person name="Liew Y.J."/>
            <person name="Baumgarten S."/>
            <person name="Zoccola D."/>
            <person name="Flot J.-F."/>
            <person name="Tambutte S."/>
            <person name="Allemand D."/>
            <person name="Aranda M."/>
        </authorList>
    </citation>
    <scope>NUCLEOTIDE SEQUENCE [LARGE SCALE GENOMIC DNA]</scope>
</reference>
<evidence type="ECO:0000259" key="5">
    <source>
        <dbReference type="SMART" id="SM00560"/>
    </source>
</evidence>
<feature type="compositionally biased region" description="Low complexity" evidence="3">
    <location>
        <begin position="136"/>
        <end position="154"/>
    </location>
</feature>
<keyword evidence="7" id="KW-1185">Reference proteome</keyword>
<evidence type="ECO:0000256" key="4">
    <source>
        <dbReference type="SAM" id="Phobius"/>
    </source>
</evidence>
<dbReference type="Gene3D" id="2.60.120.200">
    <property type="match status" value="1"/>
</dbReference>
<feature type="domain" description="LamG-like jellyroll fold" evidence="5">
    <location>
        <begin position="695"/>
        <end position="827"/>
    </location>
</feature>
<protein>
    <recommendedName>
        <fullName evidence="5">LamG-like jellyroll fold domain-containing protein</fullName>
    </recommendedName>
</protein>
<name>A0A2B4RP91_STYPI</name>
<dbReference type="AlphaFoldDB" id="A0A2B4RP91"/>
<keyword evidence="2" id="KW-1015">Disulfide bond</keyword>
<feature type="region of interest" description="Disordered" evidence="3">
    <location>
        <begin position="303"/>
        <end position="353"/>
    </location>
</feature>
<evidence type="ECO:0000313" key="7">
    <source>
        <dbReference type="Proteomes" id="UP000225706"/>
    </source>
</evidence>
<proteinExistence type="predicted"/>
<keyword evidence="4" id="KW-1133">Transmembrane helix</keyword>
<dbReference type="InterPro" id="IPR006558">
    <property type="entry name" value="LamG-like"/>
</dbReference>
<dbReference type="Pfam" id="PF13385">
    <property type="entry name" value="Laminin_G_3"/>
    <property type="match status" value="1"/>
</dbReference>
<dbReference type="InterPro" id="IPR013320">
    <property type="entry name" value="ConA-like_dom_sf"/>
</dbReference>
<evidence type="ECO:0000256" key="3">
    <source>
        <dbReference type="SAM" id="MobiDB-lite"/>
    </source>
</evidence>